<dbReference type="EMBL" id="CP060718">
    <property type="protein sequence ID" value="QNN68452.1"/>
    <property type="molecule type" value="Genomic_DNA"/>
</dbReference>
<protein>
    <recommendedName>
        <fullName evidence="4">Helix-hairpin-helix domain-containing protein</fullName>
    </recommendedName>
</protein>
<organism evidence="2 3">
    <name type="scientific">Sphingomonas lutea</name>
    <dbReference type="NCBI Taxonomy" id="1045317"/>
    <lineage>
        <taxon>Bacteria</taxon>
        <taxon>Pseudomonadati</taxon>
        <taxon>Pseudomonadota</taxon>
        <taxon>Alphaproteobacteria</taxon>
        <taxon>Sphingomonadales</taxon>
        <taxon>Sphingomonadaceae</taxon>
        <taxon>Sphingomonas</taxon>
    </lineage>
</organism>
<sequence>MIREYWPYLLLAIGIALILAFLLLRPKQRVTLSDSAPIRPHMTQAAPPEGRGIAGEAAAATSDVTGEFLRAPVHQHLKDDDSDDLLLLKGVGPKLADTLQSLGFSRFEQIAKLTPAEMERVDAQLGAFRGRLSRDRIVEQADYLARGDTDGFEQRFGKL</sequence>
<gene>
    <name evidence="2" type="ORF">H9L13_00395</name>
</gene>
<dbReference type="AlphaFoldDB" id="A0A7G9SKS7"/>
<evidence type="ECO:0000313" key="2">
    <source>
        <dbReference type="EMBL" id="QNN68452.1"/>
    </source>
</evidence>
<keyword evidence="1" id="KW-1133">Transmembrane helix</keyword>
<keyword evidence="1" id="KW-0812">Transmembrane</keyword>
<evidence type="ECO:0000313" key="3">
    <source>
        <dbReference type="Proteomes" id="UP000515971"/>
    </source>
</evidence>
<dbReference type="Gene3D" id="1.10.150.20">
    <property type="entry name" value="5' to 3' exonuclease, C-terminal subdomain"/>
    <property type="match status" value="1"/>
</dbReference>
<keyword evidence="3" id="KW-1185">Reference proteome</keyword>
<evidence type="ECO:0000256" key="1">
    <source>
        <dbReference type="SAM" id="Phobius"/>
    </source>
</evidence>
<name>A0A7G9SKS7_9SPHN</name>
<dbReference type="KEGG" id="slut:H9L13_00395"/>
<accession>A0A7G9SKS7</accession>
<feature type="transmembrane region" description="Helical" evidence="1">
    <location>
        <begin position="6"/>
        <end position="24"/>
    </location>
</feature>
<dbReference type="Proteomes" id="UP000515971">
    <property type="component" value="Chromosome"/>
</dbReference>
<reference evidence="2 3" key="1">
    <citation type="submission" date="2020-08" db="EMBL/GenBank/DDBJ databases">
        <title>Genome sequence of Sphingomonas lutea KCTC 23642T.</title>
        <authorList>
            <person name="Hyun D.-W."/>
            <person name="Bae J.-W."/>
        </authorList>
    </citation>
    <scope>NUCLEOTIDE SEQUENCE [LARGE SCALE GENOMIC DNA]</scope>
    <source>
        <strain evidence="2 3">KCTC 23642</strain>
    </source>
</reference>
<evidence type="ECO:0008006" key="4">
    <source>
        <dbReference type="Google" id="ProtNLM"/>
    </source>
</evidence>
<keyword evidence="1" id="KW-0472">Membrane</keyword>
<proteinExistence type="predicted"/>